<sequence>MSQQAFTLYVDDLFSSPYSMSAYVSLKEKAVAFDMQKIKLGSQNYQPDYRERSITSRVPALTHGDFHLSESSAISEYLEELLPPPGHTALYPADRQLRARARQIQAWLRSDFMPIRSERSTMVVFYAPVKTPLSIAAQQSAAMLFQATDSLLAEGADHLFGAWSIADTDLALMLNRLLLNGDAVPEKLARYARLQWQRPSVQAWLALDRSEYR</sequence>
<organism evidence="2 3">
    <name type="scientific">Undibacterium terreum</name>
    <dbReference type="NCBI Taxonomy" id="1224302"/>
    <lineage>
        <taxon>Bacteria</taxon>
        <taxon>Pseudomonadati</taxon>
        <taxon>Pseudomonadota</taxon>
        <taxon>Betaproteobacteria</taxon>
        <taxon>Burkholderiales</taxon>
        <taxon>Oxalobacteraceae</taxon>
        <taxon>Undibacterium</taxon>
    </lineage>
</organism>
<dbReference type="InterPro" id="IPR036249">
    <property type="entry name" value="Thioredoxin-like_sf"/>
</dbReference>
<proteinExistence type="predicted"/>
<dbReference type="SFLD" id="SFLDS00019">
    <property type="entry name" value="Glutathione_Transferase_(cytos"/>
    <property type="match status" value="1"/>
</dbReference>
<dbReference type="GO" id="GO:0006749">
    <property type="term" value="P:glutathione metabolic process"/>
    <property type="evidence" value="ECO:0007669"/>
    <property type="project" value="TreeGrafter"/>
</dbReference>
<dbReference type="Gene3D" id="3.40.30.10">
    <property type="entry name" value="Glutaredoxin"/>
    <property type="match status" value="1"/>
</dbReference>
<dbReference type="GO" id="GO:0006559">
    <property type="term" value="P:L-phenylalanine catabolic process"/>
    <property type="evidence" value="ECO:0007669"/>
    <property type="project" value="TreeGrafter"/>
</dbReference>
<dbReference type="PANTHER" id="PTHR42673:SF21">
    <property type="entry name" value="GLUTATHIONE S-TRANSFERASE YFCF"/>
    <property type="match status" value="1"/>
</dbReference>
<dbReference type="SUPFAM" id="SSF47616">
    <property type="entry name" value="GST C-terminal domain-like"/>
    <property type="match status" value="1"/>
</dbReference>
<dbReference type="InterPro" id="IPR036282">
    <property type="entry name" value="Glutathione-S-Trfase_C_sf"/>
</dbReference>
<feature type="domain" description="GST N-terminal" evidence="1">
    <location>
        <begin position="6"/>
        <end position="86"/>
    </location>
</feature>
<dbReference type="CDD" id="cd00570">
    <property type="entry name" value="GST_N_family"/>
    <property type="match status" value="1"/>
</dbReference>
<dbReference type="GO" id="GO:0004364">
    <property type="term" value="F:glutathione transferase activity"/>
    <property type="evidence" value="ECO:0007669"/>
    <property type="project" value="TreeGrafter"/>
</dbReference>
<dbReference type="Pfam" id="PF13417">
    <property type="entry name" value="GST_N_3"/>
    <property type="match status" value="1"/>
</dbReference>
<evidence type="ECO:0000313" key="3">
    <source>
        <dbReference type="Proteomes" id="UP000637423"/>
    </source>
</evidence>
<evidence type="ECO:0000259" key="1">
    <source>
        <dbReference type="PROSITE" id="PS50404"/>
    </source>
</evidence>
<dbReference type="CDD" id="cd03195">
    <property type="entry name" value="GST_C_4"/>
    <property type="match status" value="1"/>
</dbReference>
<dbReference type="GO" id="GO:0016034">
    <property type="term" value="F:maleylacetoacetate isomerase activity"/>
    <property type="evidence" value="ECO:0007669"/>
    <property type="project" value="TreeGrafter"/>
</dbReference>
<comment type="caution">
    <text evidence="2">The sequence shown here is derived from an EMBL/GenBank/DDBJ whole genome shotgun (WGS) entry which is preliminary data.</text>
</comment>
<dbReference type="NCBIfam" id="NF011693">
    <property type="entry name" value="PRK15113.1"/>
    <property type="match status" value="1"/>
</dbReference>
<dbReference type="PROSITE" id="PS50404">
    <property type="entry name" value="GST_NTER"/>
    <property type="match status" value="1"/>
</dbReference>
<evidence type="ECO:0000313" key="2">
    <source>
        <dbReference type="EMBL" id="GGC86411.1"/>
    </source>
</evidence>
<reference evidence="2" key="2">
    <citation type="submission" date="2020-09" db="EMBL/GenBank/DDBJ databases">
        <authorList>
            <person name="Sun Q."/>
            <person name="Zhou Y."/>
        </authorList>
    </citation>
    <scope>NUCLEOTIDE SEQUENCE</scope>
    <source>
        <strain evidence="2">CGMCC 1.10998</strain>
    </source>
</reference>
<gene>
    <name evidence="2" type="ORF">GCM10011396_37140</name>
</gene>
<dbReference type="InterPro" id="IPR004045">
    <property type="entry name" value="Glutathione_S-Trfase_N"/>
</dbReference>
<dbReference type="RefSeq" id="WP_188567628.1">
    <property type="nucleotide sequence ID" value="NZ_BMED01000004.1"/>
</dbReference>
<protein>
    <submittedName>
        <fullName evidence="2">Glutathione S-transferase</fullName>
    </submittedName>
</protein>
<dbReference type="Pfam" id="PF14834">
    <property type="entry name" value="GST_C_4"/>
    <property type="match status" value="1"/>
</dbReference>
<name>A0A916USM8_9BURK</name>
<dbReference type="InterPro" id="IPR040079">
    <property type="entry name" value="Glutathione_S-Trfase"/>
</dbReference>
<dbReference type="Gene3D" id="1.20.1050.10">
    <property type="match status" value="1"/>
</dbReference>
<dbReference type="SUPFAM" id="SSF52833">
    <property type="entry name" value="Thioredoxin-like"/>
    <property type="match status" value="1"/>
</dbReference>
<dbReference type="Proteomes" id="UP000637423">
    <property type="component" value="Unassembled WGS sequence"/>
</dbReference>
<dbReference type="EMBL" id="BMED01000004">
    <property type="protein sequence ID" value="GGC86411.1"/>
    <property type="molecule type" value="Genomic_DNA"/>
</dbReference>
<accession>A0A916USM8</accession>
<dbReference type="PANTHER" id="PTHR42673">
    <property type="entry name" value="MALEYLACETOACETATE ISOMERASE"/>
    <property type="match status" value="1"/>
</dbReference>
<dbReference type="InterPro" id="IPR034338">
    <property type="entry name" value="GST_4_C"/>
</dbReference>
<keyword evidence="3" id="KW-1185">Reference proteome</keyword>
<reference evidence="2" key="1">
    <citation type="journal article" date="2014" name="Int. J. Syst. Evol. Microbiol.">
        <title>Complete genome sequence of Corynebacterium casei LMG S-19264T (=DSM 44701T), isolated from a smear-ripened cheese.</title>
        <authorList>
            <consortium name="US DOE Joint Genome Institute (JGI-PGF)"/>
            <person name="Walter F."/>
            <person name="Albersmeier A."/>
            <person name="Kalinowski J."/>
            <person name="Ruckert C."/>
        </authorList>
    </citation>
    <scope>NUCLEOTIDE SEQUENCE</scope>
    <source>
        <strain evidence="2">CGMCC 1.10998</strain>
    </source>
</reference>
<dbReference type="AlphaFoldDB" id="A0A916USM8"/>